<feature type="non-terminal residue" evidence="3">
    <location>
        <position position="1"/>
    </location>
</feature>
<dbReference type="AlphaFoldDB" id="A0AAD5S128"/>
<dbReference type="Pfam" id="PF13967">
    <property type="entry name" value="RSN1_TM"/>
    <property type="match status" value="1"/>
</dbReference>
<evidence type="ECO:0000256" key="1">
    <source>
        <dbReference type="SAM" id="Phobius"/>
    </source>
</evidence>
<dbReference type="Proteomes" id="UP001212841">
    <property type="component" value="Unassembled WGS sequence"/>
</dbReference>
<evidence type="ECO:0000259" key="2">
    <source>
        <dbReference type="Pfam" id="PF13967"/>
    </source>
</evidence>
<organism evidence="3 4">
    <name type="scientific">Rhizophlyctis rosea</name>
    <dbReference type="NCBI Taxonomy" id="64517"/>
    <lineage>
        <taxon>Eukaryota</taxon>
        <taxon>Fungi</taxon>
        <taxon>Fungi incertae sedis</taxon>
        <taxon>Chytridiomycota</taxon>
        <taxon>Chytridiomycota incertae sedis</taxon>
        <taxon>Chytridiomycetes</taxon>
        <taxon>Rhizophlyctidales</taxon>
        <taxon>Rhizophlyctidaceae</taxon>
        <taxon>Rhizophlyctis</taxon>
    </lineage>
</organism>
<keyword evidence="4" id="KW-1185">Reference proteome</keyword>
<keyword evidence="1" id="KW-0472">Membrane</keyword>
<dbReference type="EMBL" id="JADGJD010002189">
    <property type="protein sequence ID" value="KAJ3034208.1"/>
    <property type="molecule type" value="Genomic_DNA"/>
</dbReference>
<feature type="domain" description="CSC1/OSCA1-like N-terminal transmembrane" evidence="2">
    <location>
        <begin position="15"/>
        <end position="51"/>
    </location>
</feature>
<name>A0AAD5S128_9FUNG</name>
<evidence type="ECO:0000313" key="4">
    <source>
        <dbReference type="Proteomes" id="UP001212841"/>
    </source>
</evidence>
<evidence type="ECO:0000313" key="3">
    <source>
        <dbReference type="EMBL" id="KAJ3034208.1"/>
    </source>
</evidence>
<keyword evidence="1" id="KW-1133">Transmembrane helix</keyword>
<accession>A0AAD5S128</accession>
<sequence length="53" mass="5553">MADAPKTSDVDLFGVLSALGIQGAITIGLLALFSFLRPANKVVYEARSKFAPA</sequence>
<comment type="caution">
    <text evidence="3">The sequence shown here is derived from an EMBL/GenBank/DDBJ whole genome shotgun (WGS) entry which is preliminary data.</text>
</comment>
<reference evidence="3" key="1">
    <citation type="submission" date="2020-05" db="EMBL/GenBank/DDBJ databases">
        <title>Phylogenomic resolution of chytrid fungi.</title>
        <authorList>
            <person name="Stajich J.E."/>
            <person name="Amses K."/>
            <person name="Simmons R."/>
            <person name="Seto K."/>
            <person name="Myers J."/>
            <person name="Bonds A."/>
            <person name="Quandt C.A."/>
            <person name="Barry K."/>
            <person name="Liu P."/>
            <person name="Grigoriev I."/>
            <person name="Longcore J.E."/>
            <person name="James T.Y."/>
        </authorList>
    </citation>
    <scope>NUCLEOTIDE SEQUENCE</scope>
    <source>
        <strain evidence="3">JEL0318</strain>
    </source>
</reference>
<protein>
    <recommendedName>
        <fullName evidence="2">CSC1/OSCA1-like N-terminal transmembrane domain-containing protein</fullName>
    </recommendedName>
</protein>
<proteinExistence type="predicted"/>
<keyword evidence="1" id="KW-0812">Transmembrane</keyword>
<gene>
    <name evidence="3" type="ORF">HK097_004576</name>
</gene>
<feature type="transmembrane region" description="Helical" evidence="1">
    <location>
        <begin position="12"/>
        <end position="36"/>
    </location>
</feature>
<dbReference type="InterPro" id="IPR032880">
    <property type="entry name" value="CSC1/OSCA1-like_N"/>
</dbReference>